<dbReference type="InterPro" id="IPR030842">
    <property type="entry name" value="TF_NusA_bacterial"/>
</dbReference>
<dbReference type="AlphaFoldDB" id="A0A382YGN1"/>
<keyword evidence="1" id="KW-0694">RNA-binding</keyword>
<protein>
    <recommendedName>
        <fullName evidence="2">Transcription factor NusA N-terminal domain-containing protein</fullName>
    </recommendedName>
</protein>
<dbReference type="InterPro" id="IPR013735">
    <property type="entry name" value="TF_NusA_N"/>
</dbReference>
<organism evidence="3">
    <name type="scientific">marine metagenome</name>
    <dbReference type="NCBI Taxonomy" id="408172"/>
    <lineage>
        <taxon>unclassified sequences</taxon>
        <taxon>metagenomes</taxon>
        <taxon>ecological metagenomes</taxon>
    </lineage>
</organism>
<dbReference type="EMBL" id="UINC01175650">
    <property type="protein sequence ID" value="SVD82374.1"/>
    <property type="molecule type" value="Genomic_DNA"/>
</dbReference>
<name>A0A382YGN1_9ZZZZ</name>
<feature type="domain" description="Transcription factor NusA N-terminal" evidence="2">
    <location>
        <begin position="6"/>
        <end position="96"/>
    </location>
</feature>
<evidence type="ECO:0000259" key="2">
    <source>
        <dbReference type="Pfam" id="PF08529"/>
    </source>
</evidence>
<evidence type="ECO:0000313" key="3">
    <source>
        <dbReference type="EMBL" id="SVD82374.1"/>
    </source>
</evidence>
<proteinExistence type="predicted"/>
<dbReference type="GO" id="GO:0003700">
    <property type="term" value="F:DNA-binding transcription factor activity"/>
    <property type="evidence" value="ECO:0007669"/>
    <property type="project" value="InterPro"/>
</dbReference>
<dbReference type="GO" id="GO:0031564">
    <property type="term" value="P:transcription antitermination"/>
    <property type="evidence" value="ECO:0007669"/>
    <property type="project" value="InterPro"/>
</dbReference>
<dbReference type="InterPro" id="IPR036555">
    <property type="entry name" value="NusA_N_sf"/>
</dbReference>
<dbReference type="GO" id="GO:0003723">
    <property type="term" value="F:RNA binding"/>
    <property type="evidence" value="ECO:0007669"/>
    <property type="project" value="UniProtKB-KW"/>
</dbReference>
<feature type="non-terminal residue" evidence="3">
    <location>
        <position position="96"/>
    </location>
</feature>
<dbReference type="PANTHER" id="PTHR22648:SF0">
    <property type="entry name" value="TRANSCRIPTION TERMINATION_ANTITERMINATION PROTEIN NUSA"/>
    <property type="match status" value="1"/>
</dbReference>
<dbReference type="PANTHER" id="PTHR22648">
    <property type="entry name" value="TRANSCRIPTION TERMINATION FACTOR NUSA"/>
    <property type="match status" value="1"/>
</dbReference>
<dbReference type="GO" id="GO:0006353">
    <property type="term" value="P:DNA-templated transcription termination"/>
    <property type="evidence" value="ECO:0007669"/>
    <property type="project" value="InterPro"/>
</dbReference>
<reference evidence="3" key="1">
    <citation type="submission" date="2018-05" db="EMBL/GenBank/DDBJ databases">
        <authorList>
            <person name="Lanie J.A."/>
            <person name="Ng W.-L."/>
            <person name="Kazmierczak K.M."/>
            <person name="Andrzejewski T.M."/>
            <person name="Davidsen T.M."/>
            <person name="Wayne K.J."/>
            <person name="Tettelin H."/>
            <person name="Glass J.I."/>
            <person name="Rusch D."/>
            <person name="Podicherti R."/>
            <person name="Tsui H.-C.T."/>
            <person name="Winkler M.E."/>
        </authorList>
    </citation>
    <scope>NUCLEOTIDE SEQUENCE</scope>
</reference>
<accession>A0A382YGN1</accession>
<sequence>MNDAAEIVDALRAVVATKGLSSNEVNDLLKEGMKAGLARIYGPTVQAEITINEQSGGVDILVLRRVVDDVQDSASEISLVEARWDDEGFEVGDVME</sequence>
<gene>
    <name evidence="3" type="ORF">METZ01_LOCUS435228</name>
</gene>
<evidence type="ECO:0000256" key="1">
    <source>
        <dbReference type="ARBA" id="ARBA00022884"/>
    </source>
</evidence>
<dbReference type="SUPFAM" id="SSF69705">
    <property type="entry name" value="Transcription factor NusA, N-terminal domain"/>
    <property type="match status" value="1"/>
</dbReference>
<dbReference type="Gene3D" id="3.30.1480.10">
    <property type="entry name" value="NusA, N-terminal domain"/>
    <property type="match status" value="1"/>
</dbReference>
<dbReference type="Pfam" id="PF08529">
    <property type="entry name" value="NusA_N"/>
    <property type="match status" value="1"/>
</dbReference>
<dbReference type="GO" id="GO:0005829">
    <property type="term" value="C:cytosol"/>
    <property type="evidence" value="ECO:0007669"/>
    <property type="project" value="TreeGrafter"/>
</dbReference>